<feature type="region of interest" description="Disordered" evidence="1">
    <location>
        <begin position="244"/>
        <end position="361"/>
    </location>
</feature>
<keyword evidence="3" id="KW-1185">Reference proteome</keyword>
<feature type="compositionally biased region" description="Low complexity" evidence="1">
    <location>
        <begin position="1"/>
        <end position="13"/>
    </location>
</feature>
<feature type="compositionally biased region" description="Basic residues" evidence="1">
    <location>
        <begin position="302"/>
        <end position="311"/>
    </location>
</feature>
<evidence type="ECO:0000313" key="2">
    <source>
        <dbReference type="EMBL" id="CCU55374.1"/>
    </source>
</evidence>
<evidence type="ECO:0000313" key="3">
    <source>
        <dbReference type="Proteomes" id="UP000792575"/>
    </source>
</evidence>
<feature type="compositionally biased region" description="Low complexity" evidence="1">
    <location>
        <begin position="312"/>
        <end position="338"/>
    </location>
</feature>
<name>A0A916KNY1_9POXV</name>
<dbReference type="Proteomes" id="UP000792575">
    <property type="component" value="Genome"/>
</dbReference>
<dbReference type="RefSeq" id="YP_008003876.1">
    <property type="nucleotide sequence ID" value="NC_021247.1"/>
</dbReference>
<dbReference type="KEGG" id="vg:15613982"/>
<dbReference type="GeneID" id="15613982"/>
<accession>A0A916KNY1</accession>
<dbReference type="EMBL" id="HF679131">
    <property type="protein sequence ID" value="CCU55374.1"/>
    <property type="molecule type" value="Genomic_DNA"/>
</dbReference>
<reference evidence="2" key="1">
    <citation type="journal article" date="2013" name="J. Virol.">
        <title>New Insights into the Evolution of Entomopoxvirinae from the Complete Genome Sequences of Four Entomopoxviruses Infecting Adoxophyes honmai, Choristoneura biennis, Choristoneura rosaceana, and Mythimna separata.</title>
        <authorList>
            <person name="Theze J."/>
            <person name="Takatsuka J."/>
            <person name="Li Z."/>
            <person name="Gallais J."/>
            <person name="Doucet D."/>
            <person name="Arif B."/>
            <person name="Nakai M."/>
            <person name="Herniou E.A."/>
        </authorList>
    </citation>
    <scope>NUCLEOTIDE SEQUENCE</scope>
    <source>
        <strain evidence="2">Tokyo</strain>
    </source>
</reference>
<dbReference type="OrthoDB" id="26315at10239"/>
<feature type="compositionally biased region" description="Polar residues" evidence="1">
    <location>
        <begin position="17"/>
        <end position="27"/>
    </location>
</feature>
<feature type="region of interest" description="Disordered" evidence="1">
    <location>
        <begin position="1"/>
        <end position="27"/>
    </location>
</feature>
<organism evidence="2 3">
    <name type="scientific">Adoxophyes honmai entomopoxvirus 'L'</name>
    <dbReference type="NCBI Taxonomy" id="1293540"/>
    <lineage>
        <taxon>Viruses</taxon>
        <taxon>Varidnaviria</taxon>
        <taxon>Bamfordvirae</taxon>
        <taxon>Nucleocytoviricota</taxon>
        <taxon>Pokkesviricetes</taxon>
        <taxon>Chitovirales</taxon>
        <taxon>Poxviridae</taxon>
        <taxon>Entomopoxvirinae</taxon>
        <taxon>Betaentomopoxvirus</taxon>
        <taxon>Betaentomopoxvirus ahonmai</taxon>
    </lineage>
</organism>
<evidence type="ECO:0000256" key="1">
    <source>
        <dbReference type="SAM" id="MobiDB-lite"/>
    </source>
</evidence>
<proteinExistence type="predicted"/>
<feature type="compositionally biased region" description="Basic and acidic residues" evidence="1">
    <location>
        <begin position="270"/>
        <end position="301"/>
    </location>
</feature>
<sequence>MSNSSSSSSSNDNNKSEVSTTGETKETININSESIPEIQNAVDNDLLFYNKNIKLIENYDQLKNILIKYDNTLSVLNDTIMTITRSNLYDINNESLINYSNVIITYANKLFNYNKFVISNTNINCAFDCKLDDSLYTNVYKDVYFIDPLKTSKYITSNACVNFKEFIENILVRYFKILNELIVYLYVIEYNKNNNNLSSLIKYKFKCKRNFNKPNIIYNVVEKDSSGNHVSNFGERKDRVLKKKKSQNIQKIKNKPIEKASTFSNTNWPEVDKEVKNDKQSKILKGEDSSEPEDKPSETAVKKIKKQKKPSNKNIKSNSSDDNNIPIHTNKSKTISLSDSDDSDDEHDKKTKSNGYYGNED</sequence>
<protein>
    <submittedName>
        <fullName evidence="2">Uncharacterized protein</fullName>
    </submittedName>
</protein>
<gene>
    <name evidence="2" type="ORF">AHEV_053</name>
</gene>